<dbReference type="EMBL" id="JBHUII010000001">
    <property type="protein sequence ID" value="MFD2203978.1"/>
    <property type="molecule type" value="Genomic_DNA"/>
</dbReference>
<name>A0ABW5BDG2_9PROT</name>
<proteinExistence type="predicted"/>
<dbReference type="Proteomes" id="UP001597294">
    <property type="component" value="Unassembled WGS sequence"/>
</dbReference>
<evidence type="ECO:0008006" key="3">
    <source>
        <dbReference type="Google" id="ProtNLM"/>
    </source>
</evidence>
<dbReference type="Gene3D" id="3.10.450.50">
    <property type="match status" value="1"/>
</dbReference>
<comment type="caution">
    <text evidence="1">The sequence shown here is derived from an EMBL/GenBank/DDBJ whole genome shotgun (WGS) entry which is preliminary data.</text>
</comment>
<evidence type="ECO:0000313" key="1">
    <source>
        <dbReference type="EMBL" id="MFD2203978.1"/>
    </source>
</evidence>
<accession>A0ABW5BDG2</accession>
<dbReference type="RefSeq" id="WP_380247065.1">
    <property type="nucleotide sequence ID" value="NZ_JBHUII010000001.1"/>
</dbReference>
<organism evidence="1 2">
    <name type="scientific">Kiloniella antarctica</name>
    <dbReference type="NCBI Taxonomy" id="1550907"/>
    <lineage>
        <taxon>Bacteria</taxon>
        <taxon>Pseudomonadati</taxon>
        <taxon>Pseudomonadota</taxon>
        <taxon>Alphaproteobacteria</taxon>
        <taxon>Rhodospirillales</taxon>
        <taxon>Kiloniellaceae</taxon>
        <taxon>Kiloniella</taxon>
    </lineage>
</organism>
<reference evidence="2" key="1">
    <citation type="journal article" date="2019" name="Int. J. Syst. Evol. Microbiol.">
        <title>The Global Catalogue of Microorganisms (GCM) 10K type strain sequencing project: providing services to taxonomists for standard genome sequencing and annotation.</title>
        <authorList>
            <consortium name="The Broad Institute Genomics Platform"/>
            <consortium name="The Broad Institute Genome Sequencing Center for Infectious Disease"/>
            <person name="Wu L."/>
            <person name="Ma J."/>
        </authorList>
    </citation>
    <scope>NUCLEOTIDE SEQUENCE [LARGE SCALE GENOMIC DNA]</scope>
    <source>
        <strain evidence="2">CGMCC 4.7192</strain>
    </source>
</reference>
<evidence type="ECO:0000313" key="2">
    <source>
        <dbReference type="Proteomes" id="UP001597294"/>
    </source>
</evidence>
<gene>
    <name evidence="1" type="ORF">ACFSKO_00035</name>
</gene>
<protein>
    <recommendedName>
        <fullName evidence="3">SnoaL-like domain-containing protein</fullName>
    </recommendedName>
</protein>
<sequence length="142" mass="16648">MNAPLQEFEQAVKHQVELLEAGYILQALDLYFNEQGKMYENDNLFGKNRAECRSKQEPYINAAKEILGKITDLKIVNTAQICIFRNKSRFIDQQNNLIQIDGVHWQKWKNGKIIEERYYHAHKLDEILSQGLLNNPESLKKN</sequence>
<keyword evidence="2" id="KW-1185">Reference proteome</keyword>